<evidence type="ECO:0000256" key="3">
    <source>
        <dbReference type="ARBA" id="ARBA00022748"/>
    </source>
</evidence>
<dbReference type="EMBL" id="JAVDUI010000001">
    <property type="protein sequence ID" value="MDR6892377.1"/>
    <property type="molecule type" value="Genomic_DNA"/>
</dbReference>
<proteinExistence type="predicted"/>
<dbReference type="GO" id="GO:0017004">
    <property type="term" value="P:cytochrome complex assembly"/>
    <property type="evidence" value="ECO:0007669"/>
    <property type="project" value="UniProtKB-KW"/>
</dbReference>
<gene>
    <name evidence="9" type="ORF">J2S35_001317</name>
</gene>
<evidence type="ECO:0000256" key="7">
    <source>
        <dbReference type="SAM" id="Phobius"/>
    </source>
</evidence>
<dbReference type="NCBIfam" id="TIGR03144">
    <property type="entry name" value="cytochr_II_ccsB"/>
    <property type="match status" value="1"/>
</dbReference>
<dbReference type="GO" id="GO:0005886">
    <property type="term" value="C:plasma membrane"/>
    <property type="evidence" value="ECO:0007669"/>
    <property type="project" value="TreeGrafter"/>
</dbReference>
<keyword evidence="10" id="KW-1185">Reference proteome</keyword>
<organism evidence="9 10">
    <name type="scientific">Falsarthrobacter nasiphocae</name>
    <dbReference type="NCBI Taxonomy" id="189863"/>
    <lineage>
        <taxon>Bacteria</taxon>
        <taxon>Bacillati</taxon>
        <taxon>Actinomycetota</taxon>
        <taxon>Actinomycetes</taxon>
        <taxon>Micrococcales</taxon>
        <taxon>Micrococcaceae</taxon>
        <taxon>Falsarthrobacter</taxon>
    </lineage>
</organism>
<name>A0AAE3YHH2_9MICC</name>
<keyword evidence="3" id="KW-0201">Cytochrome c-type biogenesis</keyword>
<feature type="compositionally biased region" description="Low complexity" evidence="6">
    <location>
        <begin position="51"/>
        <end position="68"/>
    </location>
</feature>
<feature type="transmembrane region" description="Helical" evidence="7">
    <location>
        <begin position="122"/>
        <end position="141"/>
    </location>
</feature>
<feature type="transmembrane region" description="Helical" evidence="7">
    <location>
        <begin position="16"/>
        <end position="36"/>
    </location>
</feature>
<sequence length="368" mass="39596">MIAPVNEQLGQLAGDLVYFAAATYAVAFILFTLDFARAAAAKPAAAKAAGTASERTVSGARRPAMASAGAGGSSEDWFEDGEARENAASTPGARASGRADDELFADAEMEYDSSRVRPQGRAAVAIMVIAALIHGTAVVMRGVAAHRVPWGNMYEFCTTGAFIVAAVFLLVLVRRDLRFLGAFVTGLVTLMLCAAAIGFPTPVGNLVPALQSYWIVIHVSIAVLSSALFTLTFAMAVLQLFQARRTARIEATGVDPMPVLSRVPSAASLENFAYRINIIAFIFWTFTLIAGAIWANEAWGRYWGWDPKEVWTFIIWVVYAAYLHARATRGWTGTRAAWLSIAGYACVIFNFAVVNVVFNSIHSYSGLK</sequence>
<keyword evidence="2 7" id="KW-0812">Transmembrane</keyword>
<dbReference type="Pfam" id="PF01578">
    <property type="entry name" value="Cytochrom_C_asm"/>
    <property type="match status" value="1"/>
</dbReference>
<keyword evidence="4 7" id="KW-1133">Transmembrane helix</keyword>
<feature type="transmembrane region" description="Helical" evidence="7">
    <location>
        <begin position="153"/>
        <end position="173"/>
    </location>
</feature>
<feature type="transmembrane region" description="Helical" evidence="7">
    <location>
        <begin position="213"/>
        <end position="238"/>
    </location>
</feature>
<evidence type="ECO:0000256" key="2">
    <source>
        <dbReference type="ARBA" id="ARBA00022692"/>
    </source>
</evidence>
<feature type="transmembrane region" description="Helical" evidence="7">
    <location>
        <begin position="180"/>
        <end position="201"/>
    </location>
</feature>
<evidence type="ECO:0000256" key="6">
    <source>
        <dbReference type="SAM" id="MobiDB-lite"/>
    </source>
</evidence>
<dbReference type="GO" id="GO:0020037">
    <property type="term" value="F:heme binding"/>
    <property type="evidence" value="ECO:0007669"/>
    <property type="project" value="InterPro"/>
</dbReference>
<dbReference type="RefSeq" id="WP_309851290.1">
    <property type="nucleotide sequence ID" value="NZ_BAAAIU010000003.1"/>
</dbReference>
<dbReference type="InterPro" id="IPR017562">
    <property type="entry name" value="Cyt_c_biogenesis_CcsA"/>
</dbReference>
<evidence type="ECO:0000256" key="4">
    <source>
        <dbReference type="ARBA" id="ARBA00022989"/>
    </source>
</evidence>
<dbReference type="Proteomes" id="UP001247307">
    <property type="component" value="Unassembled WGS sequence"/>
</dbReference>
<feature type="transmembrane region" description="Helical" evidence="7">
    <location>
        <begin position="272"/>
        <end position="295"/>
    </location>
</feature>
<dbReference type="InterPro" id="IPR002541">
    <property type="entry name" value="Cyt_c_assembly"/>
</dbReference>
<feature type="transmembrane region" description="Helical" evidence="7">
    <location>
        <begin position="337"/>
        <end position="358"/>
    </location>
</feature>
<comment type="subcellular location">
    <subcellularLocation>
        <location evidence="1">Membrane</location>
        <topology evidence="1">Multi-pass membrane protein</topology>
    </subcellularLocation>
</comment>
<dbReference type="PANTHER" id="PTHR30071:SF1">
    <property type="entry name" value="CYTOCHROME B_B6 PROTEIN-RELATED"/>
    <property type="match status" value="1"/>
</dbReference>
<comment type="caution">
    <text evidence="9">The sequence shown here is derived from an EMBL/GenBank/DDBJ whole genome shotgun (WGS) entry which is preliminary data.</text>
</comment>
<feature type="domain" description="Cytochrome c assembly protein" evidence="8">
    <location>
        <begin position="150"/>
        <end position="362"/>
    </location>
</feature>
<keyword evidence="5 7" id="KW-0472">Membrane</keyword>
<dbReference type="AlphaFoldDB" id="A0AAE3YHH2"/>
<feature type="transmembrane region" description="Helical" evidence="7">
    <location>
        <begin position="310"/>
        <end position="325"/>
    </location>
</feature>
<evidence type="ECO:0000313" key="9">
    <source>
        <dbReference type="EMBL" id="MDR6892377.1"/>
    </source>
</evidence>
<dbReference type="PANTHER" id="PTHR30071">
    <property type="entry name" value="HEME EXPORTER PROTEIN C"/>
    <property type="match status" value="1"/>
</dbReference>
<reference evidence="9" key="1">
    <citation type="submission" date="2023-07" db="EMBL/GenBank/DDBJ databases">
        <title>Sequencing the genomes of 1000 actinobacteria strains.</title>
        <authorList>
            <person name="Klenk H.-P."/>
        </authorList>
    </citation>
    <scope>NUCLEOTIDE SEQUENCE</scope>
    <source>
        <strain evidence="9">DSM 13988</strain>
    </source>
</reference>
<evidence type="ECO:0000256" key="1">
    <source>
        <dbReference type="ARBA" id="ARBA00004141"/>
    </source>
</evidence>
<feature type="region of interest" description="Disordered" evidence="6">
    <location>
        <begin position="51"/>
        <end position="97"/>
    </location>
</feature>
<accession>A0AAE3YHH2</accession>
<protein>
    <submittedName>
        <fullName evidence="9">Cytochrome c-type biogenesis protein CcsB</fullName>
    </submittedName>
</protein>
<evidence type="ECO:0000313" key="10">
    <source>
        <dbReference type="Proteomes" id="UP001247307"/>
    </source>
</evidence>
<dbReference type="InterPro" id="IPR045062">
    <property type="entry name" value="Cyt_c_biogenesis_CcsA/CcmC"/>
</dbReference>
<evidence type="ECO:0000259" key="8">
    <source>
        <dbReference type="Pfam" id="PF01578"/>
    </source>
</evidence>
<evidence type="ECO:0000256" key="5">
    <source>
        <dbReference type="ARBA" id="ARBA00023136"/>
    </source>
</evidence>